<dbReference type="PANTHER" id="PTHR23355">
    <property type="entry name" value="RIBONUCLEASE"/>
    <property type="match status" value="1"/>
</dbReference>
<comment type="catalytic activity">
    <reaction evidence="1 7">
        <text>Exonucleolytic cleavage in the 3'- to 5'-direction to yield nucleoside 5'-phosphates.</text>
        <dbReference type="EC" id="3.1.13.1"/>
    </reaction>
</comment>
<dbReference type="CDD" id="cd04471">
    <property type="entry name" value="S1_RNase_R"/>
    <property type="match status" value="1"/>
</dbReference>
<dbReference type="PROSITE" id="PS01175">
    <property type="entry name" value="RIBONUCLEASE_II"/>
    <property type="match status" value="1"/>
</dbReference>
<dbReference type="InterPro" id="IPR003029">
    <property type="entry name" value="S1_domain"/>
</dbReference>
<keyword evidence="3 7" id="KW-0540">Nuclease</keyword>
<organism evidence="9 10">
    <name type="scientific">Ureaplasma diversum</name>
    <dbReference type="NCBI Taxonomy" id="42094"/>
    <lineage>
        <taxon>Bacteria</taxon>
        <taxon>Bacillati</taxon>
        <taxon>Mycoplasmatota</taxon>
        <taxon>Mycoplasmoidales</taxon>
        <taxon>Mycoplasmoidaceae</taxon>
        <taxon>Ureaplasma</taxon>
    </lineage>
</organism>
<dbReference type="AlphaFoldDB" id="A0A0C5RKE0"/>
<dbReference type="KEGG" id="ude:JM47_00445"/>
<feature type="domain" description="S1 motif" evidence="8">
    <location>
        <begin position="639"/>
        <end position="719"/>
    </location>
</feature>
<dbReference type="PATRIC" id="fig|42094.4.peg.79"/>
<dbReference type="Pfam" id="PF00773">
    <property type="entry name" value="RNB"/>
    <property type="match status" value="1"/>
</dbReference>
<dbReference type="RefSeq" id="WP_208895066.1">
    <property type="nucleotide sequence ID" value="NZ_CP009770.1"/>
</dbReference>
<dbReference type="HAMAP" id="MF_01895">
    <property type="entry name" value="RNase_R"/>
    <property type="match status" value="1"/>
</dbReference>
<comment type="similarity">
    <text evidence="7">Belongs to the RNR ribonuclease family. RNase R subfamily.</text>
</comment>
<dbReference type="SMART" id="SM00955">
    <property type="entry name" value="RNB"/>
    <property type="match status" value="1"/>
</dbReference>
<comment type="subcellular location">
    <subcellularLocation>
        <location evidence="7">Cytoplasm</location>
    </subcellularLocation>
</comment>
<dbReference type="PANTHER" id="PTHR23355:SF9">
    <property type="entry name" value="DIS3-LIKE EXONUCLEASE 2"/>
    <property type="match status" value="1"/>
</dbReference>
<dbReference type="SUPFAM" id="SSF50249">
    <property type="entry name" value="Nucleic acid-binding proteins"/>
    <property type="match status" value="4"/>
</dbReference>
<evidence type="ECO:0000313" key="10">
    <source>
        <dbReference type="Proteomes" id="UP000032261"/>
    </source>
</evidence>
<evidence type="ECO:0000259" key="8">
    <source>
        <dbReference type="PROSITE" id="PS50126"/>
    </source>
</evidence>
<keyword evidence="6 7" id="KW-0694">RNA-binding</keyword>
<evidence type="ECO:0000256" key="3">
    <source>
        <dbReference type="ARBA" id="ARBA00022722"/>
    </source>
</evidence>
<dbReference type="InterPro" id="IPR011805">
    <property type="entry name" value="RNase_R"/>
</dbReference>
<dbReference type="Gene3D" id="2.40.50.140">
    <property type="entry name" value="Nucleic acid-binding proteins"/>
    <property type="match status" value="2"/>
</dbReference>
<name>A0A0C5RKE0_9BACT</name>
<keyword evidence="5 7" id="KW-0269">Exonuclease</keyword>
<dbReference type="NCBIfam" id="TIGR02063">
    <property type="entry name" value="RNase_R"/>
    <property type="match status" value="1"/>
</dbReference>
<dbReference type="InterPro" id="IPR012340">
    <property type="entry name" value="NA-bd_OB-fold"/>
</dbReference>
<dbReference type="InterPro" id="IPR022966">
    <property type="entry name" value="RNase_II/R_CS"/>
</dbReference>
<dbReference type="STRING" id="42094.JM47_00445"/>
<dbReference type="NCBIfam" id="TIGR00358">
    <property type="entry name" value="3_prime_RNase"/>
    <property type="match status" value="1"/>
</dbReference>
<keyword evidence="2 7" id="KW-0963">Cytoplasm</keyword>
<dbReference type="InterPro" id="IPR001900">
    <property type="entry name" value="RNase_II/R"/>
</dbReference>
<proteinExistence type="inferred from homology"/>
<evidence type="ECO:0000313" key="9">
    <source>
        <dbReference type="EMBL" id="AJQ45128.1"/>
    </source>
</evidence>
<evidence type="ECO:0000256" key="1">
    <source>
        <dbReference type="ARBA" id="ARBA00001849"/>
    </source>
</evidence>
<sequence length="721" mass="82575">MDNQSIRKLLIDLMQKEERPIPINILVRKAIEKNKNVIKTQAYKVVDQLIKDNTLRQLPNEKLVLAYLDYEFEHEIKEGTIKVNSKGDGFILETDTQTEYYVNKKYLNGALKNDLVKFVKLKKDPKNDIYDAAVVEVVAHEKDCYVGKFVQTGTGYYVSIDDPLFYLNVILDDPKGLVNGHKILIRINSSNDKDAYGSVVYIVGHENDPGADILSIVYDNGVDPKIDPEVNEAANQAVFEVDEHQSKIRRYLVDREIISIDPVGSKDIDDAVCVQKLPDGKFFLGVSIADVSYYVQPDTVLDADAFKRGTSVYLVDRVIPMLPHNLSNNICSLNANVERMCVTCDMVINTKGEIIWKDVYPAIMKSKRQMSYNEVNDFYENKNHLEDVSISIHKMLNEAKELHQLLRAKKQRQGFVDFDIKEPKIIIDENGVPVDVVIYERKTAQLMIEDFMIAANEAVAEYVQDYLDQDKNQQNIDMEFIYRVHDSPNIENLEKFSIEAKKLAFNISKDFSDVQPNTISNWLKQNENHPNLALVSKLLLRAMAKASYEIKNSGHFGLASEYYTHFTSPIRRYPDLIVHRLLWMFLFDPKSYTDQQRTNLINNLKTITSNSNKTEIIAVKTERDVNAAKFAEFMSTKIGQEFNATISTVTSFGVFVELENTIEGLVRIKNIGNDFFEFVPENFTMVGQKTNKVITVGQKVRVRVLEANKITRKIDFEIIAF</sequence>
<dbReference type="HOGENOM" id="CLU_002333_7_3_14"/>
<protein>
    <recommendedName>
        <fullName evidence="7">Ribonuclease R</fullName>
        <shortName evidence="7">RNase R</shortName>
        <ecNumber evidence="7">3.1.13.1</ecNumber>
    </recommendedName>
</protein>
<dbReference type="GO" id="GO:0008859">
    <property type="term" value="F:exoribonuclease II activity"/>
    <property type="evidence" value="ECO:0007669"/>
    <property type="project" value="UniProtKB-UniRule"/>
</dbReference>
<dbReference type="PROSITE" id="PS50126">
    <property type="entry name" value="S1"/>
    <property type="match status" value="1"/>
</dbReference>
<dbReference type="EC" id="3.1.13.1" evidence="7"/>
<dbReference type="GO" id="GO:0005829">
    <property type="term" value="C:cytosol"/>
    <property type="evidence" value="ECO:0007669"/>
    <property type="project" value="TreeGrafter"/>
</dbReference>
<dbReference type="InterPro" id="IPR040476">
    <property type="entry name" value="CSD2"/>
</dbReference>
<dbReference type="EMBL" id="CP009770">
    <property type="protein sequence ID" value="AJQ45128.1"/>
    <property type="molecule type" value="Genomic_DNA"/>
</dbReference>
<gene>
    <name evidence="7" type="primary">rnr</name>
    <name evidence="9" type="ORF">JM47_00445</name>
</gene>
<evidence type="ECO:0000256" key="2">
    <source>
        <dbReference type="ARBA" id="ARBA00022490"/>
    </source>
</evidence>
<evidence type="ECO:0000256" key="6">
    <source>
        <dbReference type="ARBA" id="ARBA00022884"/>
    </source>
</evidence>
<dbReference type="GO" id="GO:0006402">
    <property type="term" value="P:mRNA catabolic process"/>
    <property type="evidence" value="ECO:0007669"/>
    <property type="project" value="TreeGrafter"/>
</dbReference>
<accession>A0A0C5RKE0</accession>
<dbReference type="Proteomes" id="UP000032261">
    <property type="component" value="Chromosome"/>
</dbReference>
<dbReference type="Pfam" id="PF17876">
    <property type="entry name" value="CSD2"/>
    <property type="match status" value="1"/>
</dbReference>
<dbReference type="SMART" id="SM00316">
    <property type="entry name" value="S1"/>
    <property type="match status" value="1"/>
</dbReference>
<evidence type="ECO:0000256" key="7">
    <source>
        <dbReference type="HAMAP-Rule" id="MF_01895"/>
    </source>
</evidence>
<dbReference type="InterPro" id="IPR050180">
    <property type="entry name" value="RNR_Ribonuclease"/>
</dbReference>
<evidence type="ECO:0000256" key="5">
    <source>
        <dbReference type="ARBA" id="ARBA00022839"/>
    </source>
</evidence>
<dbReference type="InterPro" id="IPR004476">
    <property type="entry name" value="RNase_II/RNase_R"/>
</dbReference>
<reference evidence="9 10" key="1">
    <citation type="journal article" date="2015" name="Genome Announc.">
        <title>Genome Sequence of Ureaplasma diversum Strain ATCC 49782.</title>
        <authorList>
            <person name="Marques L.M."/>
            <person name="Guimaraes A.M."/>
            <person name="Martins H.B."/>
            <person name="Rezende I.S."/>
            <person name="Barbosa M.S."/>
            <person name="Campos G.B."/>
            <person name="do Nascimento N.C."/>
            <person name="Dos Santos A.P."/>
            <person name="Amorim A.T."/>
            <person name="Santos V.M."/>
            <person name="Messick J.B."/>
            <person name="Timenetsky J."/>
        </authorList>
    </citation>
    <scope>NUCLEOTIDE SEQUENCE [LARGE SCALE GENOMIC DNA]</scope>
    <source>
        <strain evidence="9 10">ATCC 49782</strain>
    </source>
</reference>
<dbReference type="GO" id="GO:0003723">
    <property type="term" value="F:RNA binding"/>
    <property type="evidence" value="ECO:0007669"/>
    <property type="project" value="UniProtKB-UniRule"/>
</dbReference>
<comment type="function">
    <text evidence="7">3'-5' exoribonuclease that releases 5'-nucleoside monophosphates and is involved in maturation of structured RNAs.</text>
</comment>
<keyword evidence="4 7" id="KW-0378">Hydrolase</keyword>
<dbReference type="Pfam" id="PF00575">
    <property type="entry name" value="S1"/>
    <property type="match status" value="1"/>
</dbReference>
<evidence type="ECO:0000256" key="4">
    <source>
        <dbReference type="ARBA" id="ARBA00022801"/>
    </source>
</evidence>